<feature type="compositionally biased region" description="Basic and acidic residues" evidence="2">
    <location>
        <begin position="216"/>
        <end position="260"/>
    </location>
</feature>
<accession>A0A1R3KHD2</accession>
<keyword evidence="1" id="KW-0175">Coiled coil</keyword>
<dbReference type="Proteomes" id="UP000187203">
    <property type="component" value="Unassembled WGS sequence"/>
</dbReference>
<feature type="region of interest" description="Disordered" evidence="2">
    <location>
        <begin position="215"/>
        <end position="281"/>
    </location>
</feature>
<name>A0A1R3KHD2_9ROSI</name>
<feature type="compositionally biased region" description="Polar residues" evidence="2">
    <location>
        <begin position="265"/>
        <end position="278"/>
    </location>
</feature>
<reference evidence="4" key="1">
    <citation type="submission" date="2013-09" db="EMBL/GenBank/DDBJ databases">
        <title>Corchorus olitorius genome sequencing.</title>
        <authorList>
            <person name="Alam M."/>
            <person name="Haque M.S."/>
            <person name="Islam M.S."/>
            <person name="Emdad E.M."/>
            <person name="Islam M.M."/>
            <person name="Ahmed B."/>
            <person name="Halim A."/>
            <person name="Hossen Q.M.M."/>
            <person name="Hossain M.Z."/>
            <person name="Ahmed R."/>
            <person name="Khan M.M."/>
            <person name="Islam R."/>
            <person name="Rashid M.M."/>
            <person name="Khan S.A."/>
            <person name="Rahman M.S."/>
            <person name="Alam M."/>
            <person name="Yahiya A.S."/>
            <person name="Khan M.S."/>
            <person name="Azam M.S."/>
            <person name="Haque T."/>
            <person name="Lashkar M.Z.H."/>
            <person name="Akhand A.I."/>
            <person name="Morshed G."/>
            <person name="Roy S."/>
            <person name="Uddin K.S."/>
            <person name="Rabeya T."/>
            <person name="Hossain A.S."/>
            <person name="Chowdhury A."/>
            <person name="Snigdha A.R."/>
            <person name="Mortoza M.S."/>
            <person name="Matin S.A."/>
            <person name="Hoque S.M.E."/>
            <person name="Islam M.K."/>
            <person name="Roy D.K."/>
            <person name="Haider R."/>
            <person name="Moosa M.M."/>
            <person name="Elias S.M."/>
            <person name="Hasan A.M."/>
            <person name="Jahan S."/>
            <person name="Shafiuddin M."/>
            <person name="Mahmood N."/>
            <person name="Shommy N.S."/>
        </authorList>
    </citation>
    <scope>NUCLEOTIDE SEQUENCE [LARGE SCALE GENOMIC DNA]</scope>
    <source>
        <strain evidence="4">cv. O-4</strain>
    </source>
</reference>
<proteinExistence type="predicted"/>
<feature type="compositionally biased region" description="Low complexity" evidence="2">
    <location>
        <begin position="315"/>
        <end position="327"/>
    </location>
</feature>
<feature type="coiled-coil region" evidence="1">
    <location>
        <begin position="481"/>
        <end position="508"/>
    </location>
</feature>
<protein>
    <submittedName>
        <fullName evidence="3">Uncharacterized protein</fullName>
    </submittedName>
</protein>
<sequence length="520" mass="59187">MNYRGKQTWNKEDLFAFICGEEVIVTTSMLGLLMKIEGIEGYSEPPKSFDYNDAWESISGKKEKFSDSQAKRKLLNVQAKLLHHFIGNILWYKQGSLEYINQKDIWLLYCVWTGTKIAQIRMHQHKDMRVICSPLSDKSQNKFVQTTVKDSQVAQAIDNLADDVAVINTNIDLMRKSNLQYQQNTISILNLRAEKVFGRTFELDDLDDLNAPDIQHQQKETDTIPFEEEKQHKEKGTRGDSDQERDPNAVKADDKTDEVPKSLAKINQTNVSKASGGTNPEIADMSLAETEKVLTGLEPLATVPASPKDREKAKASSSAVPSKPASPIHKPKKKVTKKASTATVEDLTHATKSDVASEHTEHPQPALKKRPRTKHPNRPRSAPSCDHEGFSSVEEAVAHTQDHFEIIKYGANGNVIATFSIFRFIPHLALTGEEEIVLDSLEDCKEFLPSRSNDRSQQEKLYFMYLDTVENYNFEAILPSIEEIEENYDDLEKYLRDLEKYLRELVHRWVNHKIMINLLS</sequence>
<dbReference type="EMBL" id="AWUE01013609">
    <property type="protein sequence ID" value="OMP06444.1"/>
    <property type="molecule type" value="Genomic_DNA"/>
</dbReference>
<evidence type="ECO:0000313" key="4">
    <source>
        <dbReference type="Proteomes" id="UP000187203"/>
    </source>
</evidence>
<organism evidence="3 4">
    <name type="scientific">Corchorus olitorius</name>
    <dbReference type="NCBI Taxonomy" id="93759"/>
    <lineage>
        <taxon>Eukaryota</taxon>
        <taxon>Viridiplantae</taxon>
        <taxon>Streptophyta</taxon>
        <taxon>Embryophyta</taxon>
        <taxon>Tracheophyta</taxon>
        <taxon>Spermatophyta</taxon>
        <taxon>Magnoliopsida</taxon>
        <taxon>eudicotyledons</taxon>
        <taxon>Gunneridae</taxon>
        <taxon>Pentapetalae</taxon>
        <taxon>rosids</taxon>
        <taxon>malvids</taxon>
        <taxon>Malvales</taxon>
        <taxon>Malvaceae</taxon>
        <taxon>Grewioideae</taxon>
        <taxon>Apeibeae</taxon>
        <taxon>Corchorus</taxon>
    </lineage>
</organism>
<evidence type="ECO:0000313" key="3">
    <source>
        <dbReference type="EMBL" id="OMP06444.1"/>
    </source>
</evidence>
<feature type="region of interest" description="Disordered" evidence="2">
    <location>
        <begin position="301"/>
        <end position="389"/>
    </location>
</feature>
<gene>
    <name evidence="3" type="ORF">COLO4_08123</name>
</gene>
<feature type="compositionally biased region" description="Basic residues" evidence="2">
    <location>
        <begin position="367"/>
        <end position="378"/>
    </location>
</feature>
<comment type="caution">
    <text evidence="3">The sequence shown here is derived from an EMBL/GenBank/DDBJ whole genome shotgun (WGS) entry which is preliminary data.</text>
</comment>
<evidence type="ECO:0000256" key="2">
    <source>
        <dbReference type="SAM" id="MobiDB-lite"/>
    </source>
</evidence>
<dbReference type="AlphaFoldDB" id="A0A1R3KHD2"/>
<keyword evidence="4" id="KW-1185">Reference proteome</keyword>
<feature type="compositionally biased region" description="Basic and acidic residues" evidence="2">
    <location>
        <begin position="346"/>
        <end position="362"/>
    </location>
</feature>
<evidence type="ECO:0000256" key="1">
    <source>
        <dbReference type="SAM" id="Coils"/>
    </source>
</evidence>